<dbReference type="EMBL" id="JAUUTY010000004">
    <property type="protein sequence ID" value="KAK1642001.1"/>
    <property type="molecule type" value="Genomic_DNA"/>
</dbReference>
<dbReference type="Proteomes" id="UP001231189">
    <property type="component" value="Unassembled WGS sequence"/>
</dbReference>
<organism evidence="1 2">
    <name type="scientific">Lolium multiflorum</name>
    <name type="common">Italian ryegrass</name>
    <name type="synonym">Lolium perenne subsp. multiflorum</name>
    <dbReference type="NCBI Taxonomy" id="4521"/>
    <lineage>
        <taxon>Eukaryota</taxon>
        <taxon>Viridiplantae</taxon>
        <taxon>Streptophyta</taxon>
        <taxon>Embryophyta</taxon>
        <taxon>Tracheophyta</taxon>
        <taxon>Spermatophyta</taxon>
        <taxon>Magnoliopsida</taxon>
        <taxon>Liliopsida</taxon>
        <taxon>Poales</taxon>
        <taxon>Poaceae</taxon>
        <taxon>BOP clade</taxon>
        <taxon>Pooideae</taxon>
        <taxon>Poodae</taxon>
        <taxon>Poeae</taxon>
        <taxon>Poeae Chloroplast Group 2 (Poeae type)</taxon>
        <taxon>Loliodinae</taxon>
        <taxon>Loliinae</taxon>
        <taxon>Lolium</taxon>
    </lineage>
</organism>
<evidence type="ECO:0000313" key="2">
    <source>
        <dbReference type="Proteomes" id="UP001231189"/>
    </source>
</evidence>
<gene>
    <name evidence="1" type="ORF">QYE76_059806</name>
</gene>
<protein>
    <submittedName>
        <fullName evidence="1">Uncharacterized protein</fullName>
    </submittedName>
</protein>
<dbReference type="Gene3D" id="3.30.465.10">
    <property type="match status" value="1"/>
</dbReference>
<proteinExistence type="predicted"/>
<comment type="caution">
    <text evidence="1">The sequence shown here is derived from an EMBL/GenBank/DDBJ whole genome shotgun (WGS) entry which is preliminary data.</text>
</comment>
<evidence type="ECO:0000313" key="1">
    <source>
        <dbReference type="EMBL" id="KAK1642001.1"/>
    </source>
</evidence>
<sequence length="170" mass="17610">MAEGGLILDMHAVSRRTQMQLVLLSSGAAFADVPGGALWEEVLHLAVSNHGLAPASSLAELDRDPPPSLAELHVSGLGSMQAAGWDLAAAAAAVHPGVPLRRAGDGSTERLRFFVRAVPGFGDKESKRGAASGPEAHGAFFLCPSIGGTAVVSEHLYQHTPHSHPTHAHP</sequence>
<dbReference type="AlphaFoldDB" id="A0AAD8W380"/>
<name>A0AAD8W380_LOLMU</name>
<keyword evidence="2" id="KW-1185">Reference proteome</keyword>
<accession>A0AAD8W380</accession>
<dbReference type="InterPro" id="IPR016169">
    <property type="entry name" value="FAD-bd_PCMH_sub2"/>
</dbReference>
<reference evidence="1" key="1">
    <citation type="submission" date="2023-07" db="EMBL/GenBank/DDBJ databases">
        <title>A chromosome-level genome assembly of Lolium multiflorum.</title>
        <authorList>
            <person name="Chen Y."/>
            <person name="Copetti D."/>
            <person name="Kolliker R."/>
            <person name="Studer B."/>
        </authorList>
    </citation>
    <scope>NUCLEOTIDE SEQUENCE</scope>
    <source>
        <strain evidence="1">02402/16</strain>
        <tissue evidence="1">Leaf</tissue>
    </source>
</reference>